<dbReference type="Proteomes" id="UP000886998">
    <property type="component" value="Unassembled WGS sequence"/>
</dbReference>
<evidence type="ECO:0000313" key="1">
    <source>
        <dbReference type="EMBL" id="GFS47224.1"/>
    </source>
</evidence>
<dbReference type="AlphaFoldDB" id="A0A8X6MF90"/>
<dbReference type="EMBL" id="BMAV01026087">
    <property type="protein sequence ID" value="GFS47224.1"/>
    <property type="molecule type" value="Genomic_DNA"/>
</dbReference>
<keyword evidence="2" id="KW-1185">Reference proteome</keyword>
<evidence type="ECO:0000313" key="2">
    <source>
        <dbReference type="Proteomes" id="UP000886998"/>
    </source>
</evidence>
<proteinExistence type="predicted"/>
<accession>A0A8X6MF90</accession>
<protein>
    <submittedName>
        <fullName evidence="1">Uncharacterized protein</fullName>
    </submittedName>
</protein>
<gene>
    <name evidence="1" type="ORF">TNIN_338971</name>
</gene>
<name>A0A8X6MF90_9ARAC</name>
<dbReference type="OrthoDB" id="10399458at2759"/>
<reference evidence="1" key="1">
    <citation type="submission" date="2020-08" db="EMBL/GenBank/DDBJ databases">
        <title>Multicomponent nature underlies the extraordinary mechanical properties of spider dragline silk.</title>
        <authorList>
            <person name="Kono N."/>
            <person name="Nakamura H."/>
            <person name="Mori M."/>
            <person name="Yoshida Y."/>
            <person name="Ohtoshi R."/>
            <person name="Malay A.D."/>
            <person name="Moran D.A.P."/>
            <person name="Tomita M."/>
            <person name="Numata K."/>
            <person name="Arakawa K."/>
        </authorList>
    </citation>
    <scope>NUCLEOTIDE SEQUENCE</scope>
</reference>
<sequence>MIGPASPTPFYPPSLDELYSKLKAAPNSMEILSICSLLDCKIKDLPKYVFTDDAERNQYGVDIYSILNEARNWYMSTKMKERETKDNIFKGWRLPLDDSFEYKTISKKNRIKNSIDFLH</sequence>
<organism evidence="1 2">
    <name type="scientific">Trichonephila inaurata madagascariensis</name>
    <dbReference type="NCBI Taxonomy" id="2747483"/>
    <lineage>
        <taxon>Eukaryota</taxon>
        <taxon>Metazoa</taxon>
        <taxon>Ecdysozoa</taxon>
        <taxon>Arthropoda</taxon>
        <taxon>Chelicerata</taxon>
        <taxon>Arachnida</taxon>
        <taxon>Araneae</taxon>
        <taxon>Araneomorphae</taxon>
        <taxon>Entelegynae</taxon>
        <taxon>Araneoidea</taxon>
        <taxon>Nephilidae</taxon>
        <taxon>Trichonephila</taxon>
        <taxon>Trichonephila inaurata</taxon>
    </lineage>
</organism>
<comment type="caution">
    <text evidence="1">The sequence shown here is derived from an EMBL/GenBank/DDBJ whole genome shotgun (WGS) entry which is preliminary data.</text>
</comment>